<evidence type="ECO:0000313" key="2">
    <source>
        <dbReference type="EMBL" id="VEU42617.1"/>
    </source>
</evidence>
<proteinExistence type="predicted"/>
<dbReference type="EMBL" id="CAACVS010000459">
    <property type="protein sequence ID" value="VEU42617.1"/>
    <property type="molecule type" value="Genomic_DNA"/>
</dbReference>
<organism evidence="2 3">
    <name type="scientific">Pseudo-nitzschia multistriata</name>
    <dbReference type="NCBI Taxonomy" id="183589"/>
    <lineage>
        <taxon>Eukaryota</taxon>
        <taxon>Sar</taxon>
        <taxon>Stramenopiles</taxon>
        <taxon>Ochrophyta</taxon>
        <taxon>Bacillariophyta</taxon>
        <taxon>Bacillariophyceae</taxon>
        <taxon>Bacillariophycidae</taxon>
        <taxon>Bacillariales</taxon>
        <taxon>Bacillariaceae</taxon>
        <taxon>Pseudo-nitzschia</taxon>
    </lineage>
</organism>
<dbReference type="Proteomes" id="UP000291116">
    <property type="component" value="Unassembled WGS sequence"/>
</dbReference>
<dbReference type="AlphaFoldDB" id="A0A448ZKQ5"/>
<reference evidence="2 3" key="1">
    <citation type="submission" date="2019-01" db="EMBL/GenBank/DDBJ databases">
        <authorList>
            <person name="Ferrante I. M."/>
        </authorList>
    </citation>
    <scope>NUCLEOTIDE SEQUENCE [LARGE SCALE GENOMIC DNA]</scope>
    <source>
        <strain evidence="2 3">B856</strain>
    </source>
</reference>
<sequence>MLPGGKTRQRNKYTNNIESDADGGASNIDNAGDDMKIRNTLSRKSNDKKNIDFESDWYFSDEKNQGAGGVRFPAAAAADIGKWN</sequence>
<protein>
    <submittedName>
        <fullName evidence="2">Uncharacterized protein</fullName>
    </submittedName>
</protein>
<keyword evidence="3" id="KW-1185">Reference proteome</keyword>
<gene>
    <name evidence="2" type="ORF">PSNMU_V1.4_AUG-EV-PASAV3_0095980</name>
</gene>
<feature type="region of interest" description="Disordered" evidence="1">
    <location>
        <begin position="1"/>
        <end position="46"/>
    </location>
</feature>
<name>A0A448ZKQ5_9STRA</name>
<evidence type="ECO:0000313" key="3">
    <source>
        <dbReference type="Proteomes" id="UP000291116"/>
    </source>
</evidence>
<accession>A0A448ZKQ5</accession>
<evidence type="ECO:0000256" key="1">
    <source>
        <dbReference type="SAM" id="MobiDB-lite"/>
    </source>
</evidence>